<comment type="caution">
    <text evidence="5">The sequence shown here is derived from an EMBL/GenBank/DDBJ whole genome shotgun (WGS) entry which is preliminary data.</text>
</comment>
<organism evidence="5 6">
    <name type="scientific">Corchorus capsularis</name>
    <name type="common">Jute</name>
    <dbReference type="NCBI Taxonomy" id="210143"/>
    <lineage>
        <taxon>Eukaryota</taxon>
        <taxon>Viridiplantae</taxon>
        <taxon>Streptophyta</taxon>
        <taxon>Embryophyta</taxon>
        <taxon>Tracheophyta</taxon>
        <taxon>Spermatophyta</taxon>
        <taxon>Magnoliopsida</taxon>
        <taxon>eudicotyledons</taxon>
        <taxon>Gunneridae</taxon>
        <taxon>Pentapetalae</taxon>
        <taxon>rosids</taxon>
        <taxon>malvids</taxon>
        <taxon>Malvales</taxon>
        <taxon>Malvaceae</taxon>
        <taxon>Grewioideae</taxon>
        <taxon>Apeibeae</taxon>
        <taxon>Corchorus</taxon>
    </lineage>
</organism>
<dbReference type="Gramene" id="OMO58915">
    <property type="protein sequence ID" value="OMO58915"/>
    <property type="gene ID" value="CCACVL1_25250"/>
</dbReference>
<dbReference type="InterPro" id="IPR025715">
    <property type="entry name" value="FoP_C"/>
</dbReference>
<dbReference type="SMART" id="SM01218">
    <property type="entry name" value="FoP_duplication"/>
    <property type="match status" value="1"/>
</dbReference>
<dbReference type="Gene3D" id="3.30.70.330">
    <property type="match status" value="1"/>
</dbReference>
<dbReference type="InterPro" id="IPR051229">
    <property type="entry name" value="ALYREF_mRNA_export"/>
</dbReference>
<dbReference type="OrthoDB" id="1049195at2759"/>
<evidence type="ECO:0000313" key="5">
    <source>
        <dbReference type="EMBL" id="OMO58915.1"/>
    </source>
</evidence>
<dbReference type="InterPro" id="IPR012677">
    <property type="entry name" value="Nucleotide-bd_a/b_plait_sf"/>
</dbReference>
<evidence type="ECO:0000256" key="3">
    <source>
        <dbReference type="SAM" id="MobiDB-lite"/>
    </source>
</evidence>
<dbReference type="GO" id="GO:0003729">
    <property type="term" value="F:mRNA binding"/>
    <property type="evidence" value="ECO:0007669"/>
    <property type="project" value="TreeGrafter"/>
</dbReference>
<dbReference type="InterPro" id="IPR035979">
    <property type="entry name" value="RBD_domain_sf"/>
</dbReference>
<dbReference type="AlphaFoldDB" id="A0A1R3GLC7"/>
<dbReference type="CDD" id="cd12680">
    <property type="entry name" value="RRM_THOC4"/>
    <property type="match status" value="1"/>
</dbReference>
<dbReference type="PROSITE" id="PS50102">
    <property type="entry name" value="RRM"/>
    <property type="match status" value="1"/>
</dbReference>
<dbReference type="Proteomes" id="UP000188268">
    <property type="component" value="Unassembled WGS sequence"/>
</dbReference>
<evidence type="ECO:0000259" key="4">
    <source>
        <dbReference type="PROSITE" id="PS50102"/>
    </source>
</evidence>
<name>A0A1R3GLC7_COCAP</name>
<dbReference type="Pfam" id="PF00076">
    <property type="entry name" value="RRM_1"/>
    <property type="match status" value="1"/>
</dbReference>
<dbReference type="OMA" id="DRYHLEA"/>
<feature type="compositionally biased region" description="Gly residues" evidence="3">
    <location>
        <begin position="205"/>
        <end position="233"/>
    </location>
</feature>
<sequence length="256" mass="27095">MSNSLDMSLEDIIRNKGRSEGHSRDSRRNPRGSASSSGSGPGPDRRGPTRNPLRSNPYPVAPMQMHMPVQPAWPGQLVPSGGSEMGSKLLVSNLDYGVSNEDIKVLFSEVGNLKRCSINYDKSGRSKGTAEVVFYNHMDAVAAIKRYNNVQLDGKPMTIELVGASLVMSAPVPAPPAKSGFVRKPNVVPPRSDQQRNGGWQRVHGGSGGGPNGAGAGAGRGSVKGRGQGGGRGQKLSAEDLDAELDNYHLEATQIK</sequence>
<evidence type="ECO:0000256" key="2">
    <source>
        <dbReference type="PROSITE-ProRule" id="PRU00176"/>
    </source>
</evidence>
<dbReference type="STRING" id="210143.A0A1R3GLC7"/>
<evidence type="ECO:0000256" key="1">
    <source>
        <dbReference type="ARBA" id="ARBA00022884"/>
    </source>
</evidence>
<dbReference type="GO" id="GO:0005634">
    <property type="term" value="C:nucleus"/>
    <property type="evidence" value="ECO:0007669"/>
    <property type="project" value="TreeGrafter"/>
</dbReference>
<gene>
    <name evidence="5" type="ORF">CCACVL1_25250</name>
</gene>
<feature type="region of interest" description="Disordered" evidence="3">
    <location>
        <begin position="176"/>
        <end position="241"/>
    </location>
</feature>
<dbReference type="SMART" id="SM00360">
    <property type="entry name" value="RRM"/>
    <property type="match status" value="1"/>
</dbReference>
<accession>A0A1R3GLC7</accession>
<dbReference type="InterPro" id="IPR000504">
    <property type="entry name" value="RRM_dom"/>
</dbReference>
<keyword evidence="1 2" id="KW-0694">RNA-binding</keyword>
<dbReference type="SUPFAM" id="SSF54928">
    <property type="entry name" value="RNA-binding domain, RBD"/>
    <property type="match status" value="1"/>
</dbReference>
<keyword evidence="6" id="KW-1185">Reference proteome</keyword>
<feature type="domain" description="RRM" evidence="4">
    <location>
        <begin position="87"/>
        <end position="164"/>
    </location>
</feature>
<reference evidence="5 6" key="1">
    <citation type="submission" date="2013-09" db="EMBL/GenBank/DDBJ databases">
        <title>Corchorus capsularis genome sequencing.</title>
        <authorList>
            <person name="Alam M."/>
            <person name="Haque M.S."/>
            <person name="Islam M.S."/>
            <person name="Emdad E.M."/>
            <person name="Islam M.M."/>
            <person name="Ahmed B."/>
            <person name="Halim A."/>
            <person name="Hossen Q.M.M."/>
            <person name="Hossain M.Z."/>
            <person name="Ahmed R."/>
            <person name="Khan M.M."/>
            <person name="Islam R."/>
            <person name="Rashid M.M."/>
            <person name="Khan S.A."/>
            <person name="Rahman M.S."/>
            <person name="Alam M."/>
        </authorList>
    </citation>
    <scope>NUCLEOTIDE SEQUENCE [LARGE SCALE GENOMIC DNA]</scope>
    <source>
        <strain evidence="6">cv. CVL-1</strain>
        <tissue evidence="5">Whole seedling</tissue>
    </source>
</reference>
<dbReference type="EMBL" id="AWWV01014066">
    <property type="protein sequence ID" value="OMO58915.1"/>
    <property type="molecule type" value="Genomic_DNA"/>
</dbReference>
<dbReference type="PANTHER" id="PTHR19965">
    <property type="entry name" value="RNA AND EXPORT FACTOR BINDING PROTEIN"/>
    <property type="match status" value="1"/>
</dbReference>
<evidence type="ECO:0000313" key="6">
    <source>
        <dbReference type="Proteomes" id="UP000188268"/>
    </source>
</evidence>
<dbReference type="PANTHER" id="PTHR19965:SF102">
    <property type="entry name" value="THO COMPLEX SUBUNIT 4A-LIKE ISOFORM X1"/>
    <property type="match status" value="1"/>
</dbReference>
<feature type="region of interest" description="Disordered" evidence="3">
    <location>
        <begin position="1"/>
        <end position="66"/>
    </location>
</feature>
<proteinExistence type="predicted"/>
<feature type="compositionally biased region" description="Basic and acidic residues" evidence="3">
    <location>
        <begin position="11"/>
        <end position="28"/>
    </location>
</feature>
<dbReference type="GO" id="GO:0006406">
    <property type="term" value="P:mRNA export from nucleus"/>
    <property type="evidence" value="ECO:0007669"/>
    <property type="project" value="TreeGrafter"/>
</dbReference>
<dbReference type="Pfam" id="PF13865">
    <property type="entry name" value="FoP_duplication"/>
    <property type="match status" value="1"/>
</dbReference>
<protein>
    <recommendedName>
        <fullName evidence="4">RRM domain-containing protein</fullName>
    </recommendedName>
</protein>